<feature type="transmembrane region" description="Helical" evidence="2">
    <location>
        <begin position="99"/>
        <end position="118"/>
    </location>
</feature>
<organism evidence="3 4">
    <name type="scientific">Planobispora rosea</name>
    <dbReference type="NCBI Taxonomy" id="35762"/>
    <lineage>
        <taxon>Bacteria</taxon>
        <taxon>Bacillati</taxon>
        <taxon>Actinomycetota</taxon>
        <taxon>Actinomycetes</taxon>
        <taxon>Streptosporangiales</taxon>
        <taxon>Streptosporangiaceae</taxon>
        <taxon>Planobispora</taxon>
    </lineage>
</organism>
<name>A0A8J3RY51_PLARO</name>
<evidence type="ECO:0000256" key="2">
    <source>
        <dbReference type="SAM" id="Phobius"/>
    </source>
</evidence>
<sequence length="130" mass="13653">MPETPEGVAMDIMDVIDKAKDDAVVSRVFGEPITREGVTVVPVAKVASGGGGGRGKQEGGERPGEGSGGGYGFSATPAGVFVIKDGDVRWQPAVDVNRIVLGGQIVGIVLLLTARAIVRMTLRRRRRRRG</sequence>
<dbReference type="AlphaFoldDB" id="A0A8J3RY51"/>
<evidence type="ECO:0000256" key="1">
    <source>
        <dbReference type="SAM" id="MobiDB-lite"/>
    </source>
</evidence>
<accession>A0A8J3RY51</accession>
<comment type="caution">
    <text evidence="3">The sequence shown here is derived from an EMBL/GenBank/DDBJ whole genome shotgun (WGS) entry which is preliminary data.</text>
</comment>
<reference evidence="3" key="1">
    <citation type="submission" date="2021-01" db="EMBL/GenBank/DDBJ databases">
        <title>Whole genome shotgun sequence of Planobispora rosea NBRC 15558.</title>
        <authorList>
            <person name="Komaki H."/>
            <person name="Tamura T."/>
        </authorList>
    </citation>
    <scope>NUCLEOTIDE SEQUENCE</scope>
    <source>
        <strain evidence="3">NBRC 15558</strain>
    </source>
</reference>
<dbReference type="EMBL" id="BOOI01000014">
    <property type="protein sequence ID" value="GIH83460.1"/>
    <property type="molecule type" value="Genomic_DNA"/>
</dbReference>
<gene>
    <name evidence="3" type="ORF">Pro02_18680</name>
</gene>
<dbReference type="Pfam" id="PF09579">
    <property type="entry name" value="Spore_YtfJ"/>
    <property type="match status" value="1"/>
</dbReference>
<protein>
    <recommendedName>
        <fullName evidence="5">Sporulation protein YtfJ</fullName>
    </recommendedName>
</protein>
<feature type="region of interest" description="Disordered" evidence="1">
    <location>
        <begin position="45"/>
        <end position="70"/>
    </location>
</feature>
<proteinExistence type="predicted"/>
<keyword evidence="2" id="KW-1133">Transmembrane helix</keyword>
<dbReference type="Proteomes" id="UP000655044">
    <property type="component" value="Unassembled WGS sequence"/>
</dbReference>
<dbReference type="RefSeq" id="WP_229802964.1">
    <property type="nucleotide sequence ID" value="NZ_BMQP01000005.1"/>
</dbReference>
<evidence type="ECO:0000313" key="3">
    <source>
        <dbReference type="EMBL" id="GIH83460.1"/>
    </source>
</evidence>
<keyword evidence="2" id="KW-0472">Membrane</keyword>
<keyword evidence="4" id="KW-1185">Reference proteome</keyword>
<keyword evidence="2" id="KW-0812">Transmembrane</keyword>
<feature type="compositionally biased region" description="Basic and acidic residues" evidence="1">
    <location>
        <begin position="55"/>
        <end position="64"/>
    </location>
</feature>
<evidence type="ECO:0000313" key="4">
    <source>
        <dbReference type="Proteomes" id="UP000655044"/>
    </source>
</evidence>
<evidence type="ECO:0008006" key="5">
    <source>
        <dbReference type="Google" id="ProtNLM"/>
    </source>
</evidence>
<dbReference type="InterPro" id="IPR014229">
    <property type="entry name" value="Spore_YtfJ"/>
</dbReference>